<gene>
    <name evidence="3" type="ORF">P153DRAFT_364819</name>
</gene>
<feature type="compositionally biased region" description="Pro residues" evidence="1">
    <location>
        <begin position="60"/>
        <end position="69"/>
    </location>
</feature>
<evidence type="ECO:0000256" key="2">
    <source>
        <dbReference type="SAM" id="Phobius"/>
    </source>
</evidence>
<dbReference type="RefSeq" id="XP_033526805.1">
    <property type="nucleotide sequence ID" value="XM_033667687.1"/>
</dbReference>
<name>A0A6A6AMQ5_9PLEO</name>
<dbReference type="OrthoDB" id="3784821at2759"/>
<feature type="compositionally biased region" description="Low complexity" evidence="1">
    <location>
        <begin position="111"/>
        <end position="125"/>
    </location>
</feature>
<feature type="compositionally biased region" description="Pro residues" evidence="1">
    <location>
        <begin position="76"/>
        <end position="96"/>
    </location>
</feature>
<feature type="compositionally biased region" description="Pro residues" evidence="1">
    <location>
        <begin position="131"/>
        <end position="141"/>
    </location>
</feature>
<dbReference type="GeneID" id="54408119"/>
<evidence type="ECO:0000313" key="4">
    <source>
        <dbReference type="Proteomes" id="UP000799771"/>
    </source>
</evidence>
<evidence type="ECO:0000256" key="1">
    <source>
        <dbReference type="SAM" id="MobiDB-lite"/>
    </source>
</evidence>
<evidence type="ECO:0000313" key="3">
    <source>
        <dbReference type="EMBL" id="KAF2132418.1"/>
    </source>
</evidence>
<keyword evidence="4" id="KW-1185">Reference proteome</keyword>
<organism evidence="3 4">
    <name type="scientific">Dothidotthia symphoricarpi CBS 119687</name>
    <dbReference type="NCBI Taxonomy" id="1392245"/>
    <lineage>
        <taxon>Eukaryota</taxon>
        <taxon>Fungi</taxon>
        <taxon>Dikarya</taxon>
        <taxon>Ascomycota</taxon>
        <taxon>Pezizomycotina</taxon>
        <taxon>Dothideomycetes</taxon>
        <taxon>Pleosporomycetidae</taxon>
        <taxon>Pleosporales</taxon>
        <taxon>Dothidotthiaceae</taxon>
        <taxon>Dothidotthia</taxon>
    </lineage>
</organism>
<reference evidence="3" key="1">
    <citation type="journal article" date="2020" name="Stud. Mycol.">
        <title>101 Dothideomycetes genomes: a test case for predicting lifestyles and emergence of pathogens.</title>
        <authorList>
            <person name="Haridas S."/>
            <person name="Albert R."/>
            <person name="Binder M."/>
            <person name="Bloem J."/>
            <person name="Labutti K."/>
            <person name="Salamov A."/>
            <person name="Andreopoulos B."/>
            <person name="Baker S."/>
            <person name="Barry K."/>
            <person name="Bills G."/>
            <person name="Bluhm B."/>
            <person name="Cannon C."/>
            <person name="Castanera R."/>
            <person name="Culley D."/>
            <person name="Daum C."/>
            <person name="Ezra D."/>
            <person name="Gonzalez J."/>
            <person name="Henrissat B."/>
            <person name="Kuo A."/>
            <person name="Liang C."/>
            <person name="Lipzen A."/>
            <person name="Lutzoni F."/>
            <person name="Magnuson J."/>
            <person name="Mondo S."/>
            <person name="Nolan M."/>
            <person name="Ohm R."/>
            <person name="Pangilinan J."/>
            <person name="Park H.-J."/>
            <person name="Ramirez L."/>
            <person name="Alfaro M."/>
            <person name="Sun H."/>
            <person name="Tritt A."/>
            <person name="Yoshinaga Y."/>
            <person name="Zwiers L.-H."/>
            <person name="Turgeon B."/>
            <person name="Goodwin S."/>
            <person name="Spatafora J."/>
            <person name="Crous P."/>
            <person name="Grigoriev I."/>
        </authorList>
    </citation>
    <scope>NUCLEOTIDE SEQUENCE</scope>
    <source>
        <strain evidence="3">CBS 119687</strain>
    </source>
</reference>
<dbReference type="EMBL" id="ML977501">
    <property type="protein sequence ID" value="KAF2132418.1"/>
    <property type="molecule type" value="Genomic_DNA"/>
</dbReference>
<dbReference type="Proteomes" id="UP000799771">
    <property type="component" value="Unassembled WGS sequence"/>
</dbReference>
<accession>A0A6A6AMQ5</accession>
<keyword evidence="2" id="KW-1133">Transmembrane helix</keyword>
<protein>
    <submittedName>
        <fullName evidence="3">Uncharacterized protein</fullName>
    </submittedName>
</protein>
<keyword evidence="2" id="KW-0472">Membrane</keyword>
<sequence>MLQRPRHPAPRTVRTIHTTAKKTSVRMSSTTSKRRAVDKKPLARGTNPPAPKSTKRPAPTSTPNPPPSPRQQQPTPATPTPGKTPHPTPSTGPPYPRTTTIPLPRNPLRAPSPTSTPTNPSTSTNKTFARPAPPHPRPAPAPGYRAPQSRRIIEPTPDIRLPDKYKPAARRVTSIIVGIPIILVVGYELYNRYRAEIRTKWDEGGRRV</sequence>
<keyword evidence="2" id="KW-0812">Transmembrane</keyword>
<proteinExistence type="predicted"/>
<feature type="region of interest" description="Disordered" evidence="1">
    <location>
        <begin position="1"/>
        <end position="152"/>
    </location>
</feature>
<feature type="transmembrane region" description="Helical" evidence="2">
    <location>
        <begin position="172"/>
        <end position="190"/>
    </location>
</feature>
<dbReference type="AlphaFoldDB" id="A0A6A6AMQ5"/>